<keyword evidence="2" id="KW-1185">Reference proteome</keyword>
<protein>
    <submittedName>
        <fullName evidence="1">Uncharacterized protein</fullName>
    </submittedName>
</protein>
<evidence type="ECO:0000313" key="1">
    <source>
        <dbReference type="EMBL" id="MFB9071311.1"/>
    </source>
</evidence>
<dbReference type="Proteomes" id="UP001589575">
    <property type="component" value="Unassembled WGS sequence"/>
</dbReference>
<gene>
    <name evidence="1" type="ORF">ACFFX0_08920</name>
</gene>
<comment type="caution">
    <text evidence="1">The sequence shown here is derived from an EMBL/GenBank/DDBJ whole genome shotgun (WGS) entry which is preliminary data.</text>
</comment>
<dbReference type="EMBL" id="JBHMFI010000001">
    <property type="protein sequence ID" value="MFB9071311.1"/>
    <property type="molecule type" value="Genomic_DNA"/>
</dbReference>
<organism evidence="1 2">
    <name type="scientific">Citricoccus parietis</name>
    <dbReference type="NCBI Taxonomy" id="592307"/>
    <lineage>
        <taxon>Bacteria</taxon>
        <taxon>Bacillati</taxon>
        <taxon>Actinomycetota</taxon>
        <taxon>Actinomycetes</taxon>
        <taxon>Micrococcales</taxon>
        <taxon>Micrococcaceae</taxon>
        <taxon>Citricoccus</taxon>
    </lineage>
</organism>
<proteinExistence type="predicted"/>
<sequence length="335" mass="34443">MGGVHHVHGRGVRQIGEGGHEQAVLHHEPADLASLRAQQLHGGHGLELGGGVGGAQVVVRVQHDPVVVPEVAGQGGVEPGPVRDLQLVVVLLAPQRQAQPGQHHGCGHLRGAAVLDDAPRRQAGGQVPDVDAAVLRQLLDLAAQLTGRTAGVHEGVGVPQQGGQARAAPGHELAQPGGVGVRDVDAVRAGRGEAQHRVVLGARAQRGQPRWEGEAGVGLGGAVVGQARVPAPVEARRRGALLGVLLSHSCPSCRRPLPRPAHDDGRCGGAARHQCLIPRYTGAPRIPPRETDRFPGARLLTGGLLPLDGSRGLAGHVQDHPVDAVHLVGDAVGDP</sequence>
<reference evidence="1 2" key="1">
    <citation type="submission" date="2024-09" db="EMBL/GenBank/DDBJ databases">
        <authorList>
            <person name="Sun Q."/>
            <person name="Mori K."/>
        </authorList>
    </citation>
    <scope>NUCLEOTIDE SEQUENCE [LARGE SCALE GENOMIC DNA]</scope>
    <source>
        <strain evidence="1 2">CCM 7609</strain>
    </source>
</reference>
<evidence type="ECO:0000313" key="2">
    <source>
        <dbReference type="Proteomes" id="UP001589575"/>
    </source>
</evidence>
<name>A0ABV5FXB1_9MICC</name>
<accession>A0ABV5FXB1</accession>